<protein>
    <submittedName>
        <fullName evidence="2">SdpI/YhfL family protein</fullName>
    </submittedName>
</protein>
<comment type="caution">
    <text evidence="2">The sequence shown here is derived from an EMBL/GenBank/DDBJ whole genome shotgun (WGS) entry which is preliminary data.</text>
</comment>
<evidence type="ECO:0000313" key="3">
    <source>
        <dbReference type="Proteomes" id="UP000225548"/>
    </source>
</evidence>
<evidence type="ECO:0000313" key="2">
    <source>
        <dbReference type="EMBL" id="PFG32419.1"/>
    </source>
</evidence>
<keyword evidence="1" id="KW-0472">Membrane</keyword>
<dbReference type="Pfam" id="PF13630">
    <property type="entry name" value="SdpI"/>
    <property type="match status" value="1"/>
</dbReference>
<feature type="transmembrane region" description="Helical" evidence="1">
    <location>
        <begin position="6"/>
        <end position="25"/>
    </location>
</feature>
<gene>
    <name evidence="2" type="ORF">ATL42_0254</name>
</gene>
<keyword evidence="3" id="KW-1185">Reference proteome</keyword>
<sequence>MESMGVGISLSLGLFLLSAMMVYIAQSGEHLGVNGAIGIRTGATKASPEAWVAGHRAAAAWLKAGGWVAGSGAVLTITVGVVVDSADSVGLVGVAGYVASLYCLIAATRSANRAARSAPTT</sequence>
<reference evidence="2 3" key="1">
    <citation type="submission" date="2017-10" db="EMBL/GenBank/DDBJ databases">
        <title>Sequencing the genomes of 1000 actinobacteria strains.</title>
        <authorList>
            <person name="Klenk H.-P."/>
        </authorList>
    </citation>
    <scope>NUCLEOTIDE SEQUENCE [LARGE SCALE GENOMIC DNA]</scope>
    <source>
        <strain evidence="2 3">DSM 18966</strain>
    </source>
</reference>
<dbReference type="InterPro" id="IPR025962">
    <property type="entry name" value="SdpI/YhfL"/>
</dbReference>
<feature type="transmembrane region" description="Helical" evidence="1">
    <location>
        <begin position="89"/>
        <end position="107"/>
    </location>
</feature>
<dbReference type="AlphaFoldDB" id="A0A2A9E2J9"/>
<dbReference type="EMBL" id="PDJG01000001">
    <property type="protein sequence ID" value="PFG32419.1"/>
    <property type="molecule type" value="Genomic_DNA"/>
</dbReference>
<keyword evidence="1" id="KW-0812">Transmembrane</keyword>
<dbReference type="RefSeq" id="WP_098453795.1">
    <property type="nucleotide sequence ID" value="NZ_PDJG01000001.1"/>
</dbReference>
<dbReference type="Proteomes" id="UP000225548">
    <property type="component" value="Unassembled WGS sequence"/>
</dbReference>
<proteinExistence type="predicted"/>
<organism evidence="2 3">
    <name type="scientific">Sanguibacter antarcticus</name>
    <dbReference type="NCBI Taxonomy" id="372484"/>
    <lineage>
        <taxon>Bacteria</taxon>
        <taxon>Bacillati</taxon>
        <taxon>Actinomycetota</taxon>
        <taxon>Actinomycetes</taxon>
        <taxon>Micrococcales</taxon>
        <taxon>Sanguibacteraceae</taxon>
        <taxon>Sanguibacter</taxon>
    </lineage>
</organism>
<feature type="transmembrane region" description="Helical" evidence="1">
    <location>
        <begin position="64"/>
        <end position="83"/>
    </location>
</feature>
<keyword evidence="1" id="KW-1133">Transmembrane helix</keyword>
<name>A0A2A9E2J9_9MICO</name>
<evidence type="ECO:0000256" key="1">
    <source>
        <dbReference type="SAM" id="Phobius"/>
    </source>
</evidence>
<accession>A0A2A9E2J9</accession>